<dbReference type="Pfam" id="PF01967">
    <property type="entry name" value="MoaC"/>
    <property type="match status" value="1"/>
</dbReference>
<feature type="binding site" evidence="6">
    <location>
        <begin position="114"/>
        <end position="115"/>
    </location>
    <ligand>
        <name>substrate</name>
    </ligand>
</feature>
<keyword evidence="4 6" id="KW-0501">Molybdenum cofactor biosynthesis</keyword>
<protein>
    <recommendedName>
        <fullName evidence="3 6">Cyclic pyranopterin monophosphate synthase</fullName>
        <ecNumber evidence="3 6">4.6.1.17</ecNumber>
    </recommendedName>
    <alternativeName>
        <fullName evidence="6">Molybdenum cofactor biosynthesis protein C</fullName>
    </alternativeName>
</protein>
<comment type="subunit">
    <text evidence="6">Homohexamer; trimer of dimers.</text>
</comment>
<dbReference type="InterPro" id="IPR002820">
    <property type="entry name" value="Mopterin_CF_biosynth-C_dom"/>
</dbReference>
<dbReference type="EMBL" id="AP025523">
    <property type="protein sequence ID" value="BDE07068.1"/>
    <property type="molecule type" value="Genomic_DNA"/>
</dbReference>
<evidence type="ECO:0000256" key="6">
    <source>
        <dbReference type="HAMAP-Rule" id="MF_01224"/>
    </source>
</evidence>
<dbReference type="InterPro" id="IPR023045">
    <property type="entry name" value="MoaC"/>
</dbReference>
<evidence type="ECO:0000313" key="9">
    <source>
        <dbReference type="Proteomes" id="UP001317532"/>
    </source>
</evidence>
<comment type="catalytic activity">
    <reaction evidence="1 6">
        <text>(8S)-3',8-cyclo-7,8-dihydroguanosine 5'-triphosphate = cyclic pyranopterin phosphate + diphosphate</text>
        <dbReference type="Rhea" id="RHEA:49580"/>
        <dbReference type="ChEBI" id="CHEBI:33019"/>
        <dbReference type="ChEBI" id="CHEBI:59648"/>
        <dbReference type="ChEBI" id="CHEBI:131766"/>
        <dbReference type="EC" id="4.6.1.17"/>
    </reaction>
</comment>
<dbReference type="NCBIfam" id="TIGR00581">
    <property type="entry name" value="moaC"/>
    <property type="match status" value="1"/>
</dbReference>
<evidence type="ECO:0000256" key="4">
    <source>
        <dbReference type="ARBA" id="ARBA00023150"/>
    </source>
</evidence>
<feature type="binding site" evidence="6">
    <location>
        <begin position="77"/>
        <end position="79"/>
    </location>
    <ligand>
        <name>substrate</name>
    </ligand>
</feature>
<dbReference type="Proteomes" id="UP001317532">
    <property type="component" value="Chromosome"/>
</dbReference>
<dbReference type="InterPro" id="IPR047594">
    <property type="entry name" value="MoaC_bact/euk"/>
</dbReference>
<gene>
    <name evidence="6 8" type="primary">moaC</name>
    <name evidence="8" type="ORF">WPS_23440</name>
</gene>
<dbReference type="KEGG" id="vab:WPS_23440"/>
<keyword evidence="9" id="KW-1185">Reference proteome</keyword>
<dbReference type="InterPro" id="IPR050105">
    <property type="entry name" value="MoCo_biosynth_MoaA/MoaC"/>
</dbReference>
<feature type="domain" description="Molybdopterin cofactor biosynthesis C (MoaC)" evidence="7">
    <location>
        <begin position="17"/>
        <end position="151"/>
    </location>
</feature>
<feature type="active site" evidence="6">
    <location>
        <position position="129"/>
    </location>
</feature>
<dbReference type="AlphaFoldDB" id="A0AAN1XX92"/>
<comment type="function">
    <text evidence="6">Catalyzes the conversion of (8S)-3',8-cyclo-7,8-dihydroguanosine 5'-triphosphate to cyclic pyranopterin monophosphate (cPMP).</text>
</comment>
<dbReference type="EC" id="4.6.1.17" evidence="3 6"/>
<reference evidence="8 9" key="1">
    <citation type="journal article" date="2022" name="ISME Commun">
        <title>Vulcanimicrobium alpinus gen. nov. sp. nov., the first cultivated representative of the candidate phylum 'Eremiobacterota', is a metabolically versatile aerobic anoxygenic phototroph.</title>
        <authorList>
            <person name="Yabe S."/>
            <person name="Muto K."/>
            <person name="Abe K."/>
            <person name="Yokota A."/>
            <person name="Staudigel H."/>
            <person name="Tebo B.M."/>
        </authorList>
    </citation>
    <scope>NUCLEOTIDE SEQUENCE [LARGE SCALE GENOMIC DNA]</scope>
    <source>
        <strain evidence="8 9">WC8-2</strain>
    </source>
</reference>
<sequence>MSAPKLSHVAADGSLTMVDVGAKPAAARSARAEALVVLPAAAAAALRDATLAKGDAFAAAQLAGIMAAKRTGELIPLAHPIPLGAVDVAFAWDDQTTLRITAHANTVGQTGVEMEALIAASVAALTVYDMCKAVDKGIVIRSIRLLEKTGGKSGAWAASATP</sequence>
<proteinExistence type="inferred from homology"/>
<evidence type="ECO:0000313" key="8">
    <source>
        <dbReference type="EMBL" id="BDE07068.1"/>
    </source>
</evidence>
<dbReference type="HAMAP" id="MF_01224_B">
    <property type="entry name" value="MoaC_B"/>
    <property type="match status" value="1"/>
</dbReference>
<organism evidence="8 9">
    <name type="scientific">Vulcanimicrobium alpinum</name>
    <dbReference type="NCBI Taxonomy" id="3016050"/>
    <lineage>
        <taxon>Bacteria</taxon>
        <taxon>Bacillati</taxon>
        <taxon>Vulcanimicrobiota</taxon>
        <taxon>Vulcanimicrobiia</taxon>
        <taxon>Vulcanimicrobiales</taxon>
        <taxon>Vulcanimicrobiaceae</taxon>
        <taxon>Vulcanimicrobium</taxon>
    </lineage>
</organism>
<dbReference type="NCBIfam" id="NF006870">
    <property type="entry name" value="PRK09364.1"/>
    <property type="match status" value="1"/>
</dbReference>
<evidence type="ECO:0000256" key="5">
    <source>
        <dbReference type="ARBA" id="ARBA00023239"/>
    </source>
</evidence>
<dbReference type="InterPro" id="IPR036522">
    <property type="entry name" value="MoaC_sf"/>
</dbReference>
<name>A0AAN1XX92_UNVUL</name>
<dbReference type="GO" id="GO:0061799">
    <property type="term" value="F:cyclic pyranopterin monophosphate synthase activity"/>
    <property type="evidence" value="ECO:0007669"/>
    <property type="project" value="UniProtKB-UniRule"/>
</dbReference>
<dbReference type="Gene3D" id="3.30.70.640">
    <property type="entry name" value="Molybdopterin cofactor biosynthesis C (MoaC) domain"/>
    <property type="match status" value="1"/>
</dbReference>
<evidence type="ECO:0000256" key="1">
    <source>
        <dbReference type="ARBA" id="ARBA00001637"/>
    </source>
</evidence>
<evidence type="ECO:0000259" key="7">
    <source>
        <dbReference type="Pfam" id="PF01967"/>
    </source>
</evidence>
<accession>A0AAN1XX92</accession>
<comment type="similarity">
    <text evidence="6">Belongs to the MoaC family.</text>
</comment>
<dbReference type="GO" id="GO:0006777">
    <property type="term" value="P:Mo-molybdopterin cofactor biosynthetic process"/>
    <property type="evidence" value="ECO:0007669"/>
    <property type="project" value="UniProtKB-UniRule"/>
</dbReference>
<evidence type="ECO:0000256" key="3">
    <source>
        <dbReference type="ARBA" id="ARBA00012575"/>
    </source>
</evidence>
<dbReference type="SUPFAM" id="SSF55040">
    <property type="entry name" value="Molybdenum cofactor biosynthesis protein C, MoaC"/>
    <property type="match status" value="1"/>
</dbReference>
<evidence type="ECO:0000256" key="2">
    <source>
        <dbReference type="ARBA" id="ARBA00005046"/>
    </source>
</evidence>
<comment type="pathway">
    <text evidence="2 6">Cofactor biosynthesis; molybdopterin biosynthesis.</text>
</comment>
<dbReference type="RefSeq" id="WP_317994685.1">
    <property type="nucleotide sequence ID" value="NZ_AP025523.1"/>
</dbReference>
<keyword evidence="5 6" id="KW-0456">Lyase</keyword>
<dbReference type="PANTHER" id="PTHR22960">
    <property type="entry name" value="MOLYBDOPTERIN COFACTOR SYNTHESIS PROTEIN A"/>
    <property type="match status" value="1"/>
</dbReference>